<organism evidence="2 3">
    <name type="scientific">Cytospora mali</name>
    <name type="common">Apple Valsa canker fungus</name>
    <name type="synonym">Valsa mali</name>
    <dbReference type="NCBI Taxonomy" id="578113"/>
    <lineage>
        <taxon>Eukaryota</taxon>
        <taxon>Fungi</taxon>
        <taxon>Dikarya</taxon>
        <taxon>Ascomycota</taxon>
        <taxon>Pezizomycotina</taxon>
        <taxon>Sordariomycetes</taxon>
        <taxon>Sordariomycetidae</taxon>
        <taxon>Diaporthales</taxon>
        <taxon>Cytosporaceae</taxon>
        <taxon>Cytospora</taxon>
    </lineage>
</organism>
<feature type="compositionally biased region" description="Basic and acidic residues" evidence="1">
    <location>
        <begin position="106"/>
        <end position="117"/>
    </location>
</feature>
<feature type="region of interest" description="Disordered" evidence="1">
    <location>
        <begin position="1"/>
        <end position="27"/>
    </location>
</feature>
<evidence type="ECO:0000313" key="3">
    <source>
        <dbReference type="Proteomes" id="UP000078559"/>
    </source>
</evidence>
<dbReference type="AlphaFoldDB" id="A0A194VPZ0"/>
<keyword evidence="3" id="KW-1185">Reference proteome</keyword>
<dbReference type="Proteomes" id="UP000078559">
    <property type="component" value="Chromosome 2"/>
</dbReference>
<feature type="compositionally biased region" description="Basic and acidic residues" evidence="1">
    <location>
        <begin position="70"/>
        <end position="86"/>
    </location>
</feature>
<evidence type="ECO:0000313" key="2">
    <source>
        <dbReference type="EMBL" id="KUI66261.1"/>
    </source>
</evidence>
<name>A0A194VPZ0_CYTMA</name>
<feature type="compositionally biased region" description="Basic and acidic residues" evidence="1">
    <location>
        <begin position="1"/>
        <end position="25"/>
    </location>
</feature>
<protein>
    <submittedName>
        <fullName evidence="2">Uncharacterized protein</fullName>
    </submittedName>
</protein>
<feature type="region of interest" description="Disordered" evidence="1">
    <location>
        <begin position="64"/>
        <end position="89"/>
    </location>
</feature>
<reference evidence="2" key="1">
    <citation type="submission" date="2014-12" db="EMBL/GenBank/DDBJ databases">
        <title>Genome Sequence of Valsa Canker Pathogens Uncovers a Specific Adaption of Colonization on Woody Bark.</title>
        <authorList>
            <person name="Yin Z."/>
            <person name="Liu H."/>
            <person name="Gao X."/>
            <person name="Li Z."/>
            <person name="Song N."/>
            <person name="Ke X."/>
            <person name="Dai Q."/>
            <person name="Wu Y."/>
            <person name="Sun Y."/>
            <person name="Xu J.-R."/>
            <person name="Kang Z.K."/>
            <person name="Wang L."/>
            <person name="Huang L."/>
        </authorList>
    </citation>
    <scope>NUCLEOTIDE SEQUENCE [LARGE SCALE GENOMIC DNA]</scope>
    <source>
        <strain evidence="2">03-8</strain>
    </source>
</reference>
<feature type="region of interest" description="Disordered" evidence="1">
    <location>
        <begin position="101"/>
        <end position="127"/>
    </location>
</feature>
<proteinExistence type="predicted"/>
<gene>
    <name evidence="2" type="ORF">VM1G_01975</name>
</gene>
<accession>A0A194VPZ0</accession>
<evidence type="ECO:0000256" key="1">
    <source>
        <dbReference type="SAM" id="MobiDB-lite"/>
    </source>
</evidence>
<dbReference type="EMBL" id="CM003099">
    <property type="protein sequence ID" value="KUI66261.1"/>
    <property type="molecule type" value="Genomic_DNA"/>
</dbReference>
<sequence>MSKNLDRRASAKREMVRVSEQRERSAYATKTPCVRRYRGARGAPERSSFEAYNKSELRESIERAAGARYGSHEKRSVAGGSHEKRSVTGLVRGAGCRLFTLRRGKRATEDKDAREPDESAAPEQGSS</sequence>